<feature type="region of interest" description="Disordered" evidence="1">
    <location>
        <begin position="77"/>
        <end position="128"/>
    </location>
</feature>
<dbReference type="Proteomes" id="UP000275078">
    <property type="component" value="Unassembled WGS sequence"/>
</dbReference>
<gene>
    <name evidence="2" type="ORF">BJ508DRAFT_412477</name>
</gene>
<proteinExistence type="predicted"/>
<accession>A0A3N4IEZ0</accession>
<dbReference type="EMBL" id="ML119657">
    <property type="protein sequence ID" value="RPA84722.1"/>
    <property type="molecule type" value="Genomic_DNA"/>
</dbReference>
<sequence>MPREYQYTERTQRTTEYYPDEQRRVRFIPGDVTPETEYHDTFLHPHRNYPRGHKNHRPYLPQLHGENVTGRELVHIHHERRSPSSSSRSSPTMPPMTEHHHHHRRYSTSGFLEPRYSSPVSDSGEESNVDKMLKIVDKNRELRYNLSQSYNAPEDQRTPRTYSTHQCPPPIYYPVPVVSREEVRYRKITQPAPKPAYETTVGPVDPQEVGAYPIYPAPARRRPTYHESGQVYYNSTSPVRIHGRIWGVTER</sequence>
<organism evidence="2 3">
    <name type="scientific">Ascobolus immersus RN42</name>
    <dbReference type="NCBI Taxonomy" id="1160509"/>
    <lineage>
        <taxon>Eukaryota</taxon>
        <taxon>Fungi</taxon>
        <taxon>Dikarya</taxon>
        <taxon>Ascomycota</taxon>
        <taxon>Pezizomycotina</taxon>
        <taxon>Pezizomycetes</taxon>
        <taxon>Pezizales</taxon>
        <taxon>Ascobolaceae</taxon>
        <taxon>Ascobolus</taxon>
    </lineage>
</organism>
<evidence type="ECO:0000313" key="2">
    <source>
        <dbReference type="EMBL" id="RPA84722.1"/>
    </source>
</evidence>
<name>A0A3N4IEZ0_ASCIM</name>
<evidence type="ECO:0000256" key="1">
    <source>
        <dbReference type="SAM" id="MobiDB-lite"/>
    </source>
</evidence>
<protein>
    <submittedName>
        <fullName evidence="2">Uncharacterized protein</fullName>
    </submittedName>
</protein>
<keyword evidence="3" id="KW-1185">Reference proteome</keyword>
<evidence type="ECO:0000313" key="3">
    <source>
        <dbReference type="Proteomes" id="UP000275078"/>
    </source>
</evidence>
<dbReference type="AlphaFoldDB" id="A0A3N4IEZ0"/>
<reference evidence="2 3" key="1">
    <citation type="journal article" date="2018" name="Nat. Ecol. Evol.">
        <title>Pezizomycetes genomes reveal the molecular basis of ectomycorrhizal truffle lifestyle.</title>
        <authorList>
            <person name="Murat C."/>
            <person name="Payen T."/>
            <person name="Noel B."/>
            <person name="Kuo A."/>
            <person name="Morin E."/>
            <person name="Chen J."/>
            <person name="Kohler A."/>
            <person name="Krizsan K."/>
            <person name="Balestrini R."/>
            <person name="Da Silva C."/>
            <person name="Montanini B."/>
            <person name="Hainaut M."/>
            <person name="Levati E."/>
            <person name="Barry K.W."/>
            <person name="Belfiori B."/>
            <person name="Cichocki N."/>
            <person name="Clum A."/>
            <person name="Dockter R.B."/>
            <person name="Fauchery L."/>
            <person name="Guy J."/>
            <person name="Iotti M."/>
            <person name="Le Tacon F."/>
            <person name="Lindquist E.A."/>
            <person name="Lipzen A."/>
            <person name="Malagnac F."/>
            <person name="Mello A."/>
            <person name="Molinier V."/>
            <person name="Miyauchi S."/>
            <person name="Poulain J."/>
            <person name="Riccioni C."/>
            <person name="Rubini A."/>
            <person name="Sitrit Y."/>
            <person name="Splivallo R."/>
            <person name="Traeger S."/>
            <person name="Wang M."/>
            <person name="Zifcakova L."/>
            <person name="Wipf D."/>
            <person name="Zambonelli A."/>
            <person name="Paolocci F."/>
            <person name="Nowrousian M."/>
            <person name="Ottonello S."/>
            <person name="Baldrian P."/>
            <person name="Spatafora J.W."/>
            <person name="Henrissat B."/>
            <person name="Nagy L.G."/>
            <person name="Aury J.M."/>
            <person name="Wincker P."/>
            <person name="Grigoriev I.V."/>
            <person name="Bonfante P."/>
            <person name="Martin F.M."/>
        </authorList>
    </citation>
    <scope>NUCLEOTIDE SEQUENCE [LARGE SCALE GENOMIC DNA]</scope>
    <source>
        <strain evidence="2 3">RN42</strain>
    </source>
</reference>